<dbReference type="Pfam" id="PF13374">
    <property type="entry name" value="TPR_10"/>
    <property type="match status" value="2"/>
</dbReference>
<dbReference type="InterPro" id="IPR053137">
    <property type="entry name" value="NLR-like"/>
</dbReference>
<dbReference type="PROSITE" id="PS50011">
    <property type="entry name" value="PROTEIN_KINASE_DOM"/>
    <property type="match status" value="1"/>
</dbReference>
<dbReference type="InterPro" id="IPR019734">
    <property type="entry name" value="TPR_rpt"/>
</dbReference>
<accession>A0ABY8UL71</accession>
<evidence type="ECO:0000313" key="4">
    <source>
        <dbReference type="Proteomes" id="UP001244341"/>
    </source>
</evidence>
<dbReference type="CDD" id="cd14014">
    <property type="entry name" value="STKc_PknB_like"/>
    <property type="match status" value="1"/>
</dbReference>
<dbReference type="SUPFAM" id="SSF48452">
    <property type="entry name" value="TPR-like"/>
    <property type="match status" value="3"/>
</dbReference>
<keyword evidence="4" id="KW-1185">Reference proteome</keyword>
<organism evidence="3 4">
    <name type="scientific">Tetradesmus obliquus</name>
    <name type="common">Green alga</name>
    <name type="synonym">Acutodesmus obliquus</name>
    <dbReference type="NCBI Taxonomy" id="3088"/>
    <lineage>
        <taxon>Eukaryota</taxon>
        <taxon>Viridiplantae</taxon>
        <taxon>Chlorophyta</taxon>
        <taxon>core chlorophytes</taxon>
        <taxon>Chlorophyceae</taxon>
        <taxon>CS clade</taxon>
        <taxon>Sphaeropleales</taxon>
        <taxon>Scenedesmaceae</taxon>
        <taxon>Tetradesmus</taxon>
    </lineage>
</organism>
<evidence type="ECO:0000256" key="1">
    <source>
        <dbReference type="SAM" id="MobiDB-lite"/>
    </source>
</evidence>
<dbReference type="PANTHER" id="PTHR46082">
    <property type="entry name" value="ATP/GTP-BINDING PROTEIN-RELATED"/>
    <property type="match status" value="1"/>
</dbReference>
<gene>
    <name evidence="3" type="ORF">OEZ85_000642</name>
</gene>
<dbReference type="EMBL" id="CP126220">
    <property type="protein sequence ID" value="WIA21428.1"/>
    <property type="molecule type" value="Genomic_DNA"/>
</dbReference>
<dbReference type="Proteomes" id="UP001244341">
    <property type="component" value="Chromosome 13b"/>
</dbReference>
<dbReference type="InterPro" id="IPR011990">
    <property type="entry name" value="TPR-like_helical_dom_sf"/>
</dbReference>
<dbReference type="Gene3D" id="1.10.510.10">
    <property type="entry name" value="Transferase(Phosphotransferase) domain 1"/>
    <property type="match status" value="1"/>
</dbReference>
<evidence type="ECO:0000313" key="3">
    <source>
        <dbReference type="EMBL" id="WIA21428.1"/>
    </source>
</evidence>
<protein>
    <recommendedName>
        <fullName evidence="2">Protein kinase domain-containing protein</fullName>
    </recommendedName>
</protein>
<feature type="compositionally biased region" description="Low complexity" evidence="1">
    <location>
        <begin position="485"/>
        <end position="523"/>
    </location>
</feature>
<proteinExistence type="predicted"/>
<dbReference type="SMART" id="SM00220">
    <property type="entry name" value="S_TKc"/>
    <property type="match status" value="1"/>
</dbReference>
<feature type="compositionally biased region" description="Polar residues" evidence="1">
    <location>
        <begin position="467"/>
        <end position="476"/>
    </location>
</feature>
<dbReference type="SUPFAM" id="SSF56112">
    <property type="entry name" value="Protein kinase-like (PK-like)"/>
    <property type="match status" value="1"/>
</dbReference>
<feature type="compositionally biased region" description="Low complexity" evidence="1">
    <location>
        <begin position="444"/>
        <end position="466"/>
    </location>
</feature>
<feature type="region of interest" description="Disordered" evidence="1">
    <location>
        <begin position="225"/>
        <end position="255"/>
    </location>
</feature>
<dbReference type="SMART" id="SM00028">
    <property type="entry name" value="TPR"/>
    <property type="match status" value="7"/>
</dbReference>
<dbReference type="Pfam" id="PF13424">
    <property type="entry name" value="TPR_12"/>
    <property type="match status" value="2"/>
</dbReference>
<dbReference type="PANTHER" id="PTHR46082:SF6">
    <property type="entry name" value="AAA+ ATPASE DOMAIN-CONTAINING PROTEIN-RELATED"/>
    <property type="match status" value="1"/>
</dbReference>
<reference evidence="3 4" key="1">
    <citation type="submission" date="2023-05" db="EMBL/GenBank/DDBJ databases">
        <title>A 100% complete, gapless, phased diploid assembly of the Scenedesmus obliquus UTEX 3031 genome.</title>
        <authorList>
            <person name="Biondi T.C."/>
            <person name="Hanschen E.R."/>
            <person name="Kwon T."/>
            <person name="Eng W."/>
            <person name="Kruse C.P.S."/>
            <person name="Koehler S.I."/>
            <person name="Kunde Y."/>
            <person name="Gleasner C.D."/>
            <person name="You Mak K.T."/>
            <person name="Polle J."/>
            <person name="Hovde B.T."/>
            <person name="Starkenburg S.R."/>
        </authorList>
    </citation>
    <scope>NUCLEOTIDE SEQUENCE [LARGE SCALE GENOMIC DNA]</scope>
    <source>
        <strain evidence="3 4">DOE0152z</strain>
    </source>
</reference>
<dbReference type="Gene3D" id="3.30.200.20">
    <property type="entry name" value="Phosphorylase Kinase, domain 1"/>
    <property type="match status" value="1"/>
</dbReference>
<name>A0ABY8UL71_TETOB</name>
<dbReference type="Gene3D" id="1.25.40.10">
    <property type="entry name" value="Tetratricopeptide repeat domain"/>
    <property type="match status" value="2"/>
</dbReference>
<dbReference type="Pfam" id="PF00069">
    <property type="entry name" value="Pkinase"/>
    <property type="match status" value="1"/>
</dbReference>
<dbReference type="InterPro" id="IPR011009">
    <property type="entry name" value="Kinase-like_dom_sf"/>
</dbReference>
<evidence type="ECO:0000259" key="2">
    <source>
        <dbReference type="PROSITE" id="PS50011"/>
    </source>
</evidence>
<dbReference type="InterPro" id="IPR000719">
    <property type="entry name" value="Prot_kinase_dom"/>
</dbReference>
<feature type="region of interest" description="Disordered" evidence="1">
    <location>
        <begin position="387"/>
        <end position="531"/>
    </location>
</feature>
<sequence>MAPVLLHIGFDQPSLSHISRNYALENAMEAANVPLMDLMDRWGLANAERMMVKPEQLQLVNMISRKGNSGEVWRGSLWGKAVAIKLLPLVGVDERQLDCLRREVAVLLHTTGECKQCKQVCIYKGFCVKGGNFAIIMKLYSYSLAARVARHPGRRLPLPLALKYSSDIAKGLVELHRLGVTAADLKPDNVLIDDELGDAVIADFGISSVVTCSIAAGSAVAQQQRGARRGGGGATRSSGVLRGTPNYMAPEQFTPGHRPTNKVDIWGWAATLLHMLTGAPPWAADGLLQICTAVGVAKQAPPLPQGLPGQLEGLLRGCFEADPARRPTAGAILKALQAMGPVLERPQLMRATSSLARNSQLLAAARGVLVGLQQDCCQLVQQLQEAEDDGGSSSSSSGLGRLHAVAEDEEDEQQQQQQQQRQLDEQGHGKQRHAGAAGGKNDKQGQQQQQQPADAAASSSRSNSPGKQQASCTSIKSRLGQGPDSISAGLTGAAAAAAPGSGSSSSSSAAGAGSSSSSSSSRSGGSGSHSQLLAEANQLEGLARQLSLSGRRDEAEAALRSALAILSQHLGSSHPNTIAAMTRFALCLNKNNKASEAEGLFRQVLSHRQALLGRRHPQVAAAAVNLAACLYGQGSCAGAAKMYGAALEVRRATLGEQHADTAACMHNLALCKSRLGQFTEAEPLYEQALSIRSSTLGEAHPDVATTAHQLGHCLSQQGRHAEALVFYKQGLWVRRQQQQSSAGGSSSGGGSRSQEDLVASHWGVALCLAQLGCDAQAEEHLSHVLESRTADVLVLAPPPPPGQDVPVTAAAGTAGRHSRQASFAATGVFGSVGLAAGGLDDGVDWSVLEDGDSRLTKQQQDALLAMAAAAEELGRCYSRQGKHGAAEELYWQALEARSQVLGARHEIVQATEEQLRECLDRQC</sequence>
<feature type="domain" description="Protein kinase" evidence="2">
    <location>
        <begin position="58"/>
        <end position="343"/>
    </location>
</feature>